<dbReference type="Proteomes" id="UP000046392">
    <property type="component" value="Unplaced"/>
</dbReference>
<evidence type="ECO:0000313" key="1">
    <source>
        <dbReference type="Proteomes" id="UP000046392"/>
    </source>
</evidence>
<dbReference type="WBParaSite" id="SPAL_0000653000.1">
    <property type="protein sequence ID" value="SPAL_0000653000.1"/>
    <property type="gene ID" value="SPAL_0000653000"/>
</dbReference>
<dbReference type="AlphaFoldDB" id="A0A0N5BKS6"/>
<sequence>MSDEEKKETDEKMWMVNMDDMNEKYHKERQIISKIRSKSQHSKFEIININEKIIGDRFRQDTGQMSYSDEKIDNISGWSRTFARKIRDISYESNGNDINVLLSIFICLMEEVDMNDHL</sequence>
<keyword evidence="1" id="KW-1185">Reference proteome</keyword>
<name>A0A0N5BKS6_STREA</name>
<protein>
    <submittedName>
        <fullName evidence="2">DUF1604 domain-containing protein</fullName>
    </submittedName>
</protein>
<evidence type="ECO:0000313" key="2">
    <source>
        <dbReference type="WBParaSite" id="SPAL_0000653000.1"/>
    </source>
</evidence>
<reference evidence="2" key="1">
    <citation type="submission" date="2017-02" db="UniProtKB">
        <authorList>
            <consortium name="WormBaseParasite"/>
        </authorList>
    </citation>
    <scope>IDENTIFICATION</scope>
</reference>
<proteinExistence type="predicted"/>
<organism evidence="1 2">
    <name type="scientific">Strongyloides papillosus</name>
    <name type="common">Intestinal threadworm</name>
    <dbReference type="NCBI Taxonomy" id="174720"/>
    <lineage>
        <taxon>Eukaryota</taxon>
        <taxon>Metazoa</taxon>
        <taxon>Ecdysozoa</taxon>
        <taxon>Nematoda</taxon>
        <taxon>Chromadorea</taxon>
        <taxon>Rhabditida</taxon>
        <taxon>Tylenchina</taxon>
        <taxon>Panagrolaimomorpha</taxon>
        <taxon>Strongyloidoidea</taxon>
        <taxon>Strongyloididae</taxon>
        <taxon>Strongyloides</taxon>
    </lineage>
</organism>
<accession>A0A0N5BKS6</accession>